<dbReference type="InterPro" id="IPR007077">
    <property type="entry name" value="TfoX_C"/>
</dbReference>
<protein>
    <submittedName>
        <fullName evidence="4">Regulator of competence-specific genes</fullName>
    </submittedName>
</protein>
<dbReference type="EMBL" id="CP015029">
    <property type="protein sequence ID" value="QIM64445.1"/>
    <property type="molecule type" value="Genomic_DNA"/>
</dbReference>
<keyword evidence="5" id="KW-1185">Reference proteome</keyword>
<evidence type="ECO:0000259" key="1">
    <source>
        <dbReference type="Pfam" id="PF04993"/>
    </source>
</evidence>
<reference evidence="4 5" key="2">
    <citation type="submission" date="2018-11" db="EMBL/GenBank/DDBJ databases">
        <title>Genomic Encyclopedia of Type Strains, Phase IV (KMG-IV): sequencing the most valuable type-strain genomes for metagenomic binning, comparative biology and taxonomic classification.</title>
        <authorList>
            <person name="Goeker M."/>
        </authorList>
    </citation>
    <scope>NUCLEOTIDE SEQUENCE [LARGE SCALE GENOMIC DNA]</scope>
    <source>
        <strain evidence="4 5">DSM 25797</strain>
    </source>
</reference>
<name>A0AAE6X409_9PAST</name>
<evidence type="ECO:0000313" key="5">
    <source>
        <dbReference type="Proteomes" id="UP000276901"/>
    </source>
</evidence>
<dbReference type="AlphaFoldDB" id="A0AAE6X409"/>
<dbReference type="Proteomes" id="UP000276901">
    <property type="component" value="Unassembled WGS sequence"/>
</dbReference>
<dbReference type="EMBL" id="RKQT01000004">
    <property type="protein sequence ID" value="RPE91934.1"/>
    <property type="molecule type" value="Genomic_DNA"/>
</dbReference>
<reference evidence="3 6" key="1">
    <citation type="submission" date="2016-03" db="EMBL/GenBank/DDBJ databases">
        <authorList>
            <person name="Hansen M.J."/>
            <person name="Bojesen A.M."/>
            <person name="Planet P."/>
        </authorList>
    </citation>
    <scope>NUCLEOTIDE SEQUENCE [LARGE SCALE GENOMIC DNA]</scope>
    <source>
        <strain evidence="3 6">HPA 21</strain>
    </source>
</reference>
<proteinExistence type="predicted"/>
<dbReference type="Pfam" id="PF04994">
    <property type="entry name" value="TfoX_C"/>
    <property type="match status" value="1"/>
</dbReference>
<evidence type="ECO:0000313" key="3">
    <source>
        <dbReference type="EMBL" id="QIM64445.1"/>
    </source>
</evidence>
<evidence type="ECO:0000259" key="2">
    <source>
        <dbReference type="Pfam" id="PF04994"/>
    </source>
</evidence>
<dbReference type="InterPro" id="IPR007076">
    <property type="entry name" value="TfoX_N"/>
</dbReference>
<organism evidence="3 6">
    <name type="scientific">Frederiksenia canicola</name>
    <dbReference type="NCBI Taxonomy" id="123824"/>
    <lineage>
        <taxon>Bacteria</taxon>
        <taxon>Pseudomonadati</taxon>
        <taxon>Pseudomonadota</taxon>
        <taxon>Gammaproteobacteria</taxon>
        <taxon>Pasteurellales</taxon>
        <taxon>Pasteurellaceae</taxon>
        <taxon>Frederiksenia</taxon>
    </lineage>
</organism>
<dbReference type="InterPro" id="IPR047525">
    <property type="entry name" value="TfoX-like"/>
</dbReference>
<dbReference type="PANTHER" id="PTHR36121">
    <property type="entry name" value="PROTEIN SXY"/>
    <property type="match status" value="1"/>
</dbReference>
<feature type="domain" description="TfoX N-terminal" evidence="1">
    <location>
        <begin position="16"/>
        <end position="104"/>
    </location>
</feature>
<dbReference type="RefSeq" id="WP_123957339.1">
    <property type="nucleotide sequence ID" value="NZ_CP015029.1"/>
</dbReference>
<dbReference type="Proteomes" id="UP000502287">
    <property type="component" value="Chromosome"/>
</dbReference>
<evidence type="ECO:0000313" key="6">
    <source>
        <dbReference type="Proteomes" id="UP000502287"/>
    </source>
</evidence>
<dbReference type="SUPFAM" id="SSF159894">
    <property type="entry name" value="YgaC/TfoX-N like"/>
    <property type="match status" value="1"/>
</dbReference>
<gene>
    <name evidence="3" type="ORF">A4G17_02800</name>
    <name evidence="4" type="ORF">EDC49_1727</name>
</gene>
<evidence type="ECO:0000313" key="4">
    <source>
        <dbReference type="EMBL" id="RPE91934.1"/>
    </source>
</evidence>
<accession>A0AAE6X409</accession>
<dbReference type="KEGG" id="fcl:A4G17_02800"/>
<dbReference type="PANTHER" id="PTHR36121:SF1">
    <property type="entry name" value="PROTEIN SXY"/>
    <property type="match status" value="1"/>
</dbReference>
<dbReference type="Gene3D" id="1.10.150.20">
    <property type="entry name" value="5' to 3' exonuclease, C-terminal subdomain"/>
    <property type="match status" value="1"/>
</dbReference>
<dbReference type="Pfam" id="PF04993">
    <property type="entry name" value="TfoX_N"/>
    <property type="match status" value="1"/>
</dbReference>
<sequence length="212" mass="24695">MTETHLTTQHLRELLFSVIGNTKVKNYFYAYNGIFKDNLMIGLYKDGKFYLRFSDLDIDTAINTHNLESLSDSNITHSEKYFLLPSPILSNLTQYSIWFTNSLAEVRLNKRNLYYTKKHQLRSLPNMTFRLEKYLNKINIYSIEQLIEKGEINAFVELVKMGMDASENTLLKLHGAITHQFIYTITDKTKSQLLSDADNALYAAGLRKRFKN</sequence>
<dbReference type="Gene3D" id="3.30.1460.30">
    <property type="entry name" value="YgaC/TfoX-N like chaperone"/>
    <property type="match status" value="1"/>
</dbReference>
<feature type="domain" description="TfoX C-terminal" evidence="2">
    <location>
        <begin position="118"/>
        <end position="195"/>
    </location>
</feature>